<dbReference type="AlphaFoldDB" id="A0A5A8F6T3"/>
<dbReference type="OrthoDB" id="9795573at2"/>
<comment type="caution">
    <text evidence="1">The sequence shown here is derived from an EMBL/GenBank/DDBJ whole genome shotgun (WGS) entry which is preliminary data.</text>
</comment>
<gene>
    <name evidence="1" type="ORF">FHQ18_00420</name>
</gene>
<proteinExistence type="predicted"/>
<evidence type="ECO:0000313" key="1">
    <source>
        <dbReference type="EMBL" id="KAA0259375.1"/>
    </source>
</evidence>
<name>A0A5A8F6T3_9BACT</name>
<dbReference type="RefSeq" id="WP_149265196.1">
    <property type="nucleotide sequence ID" value="NZ_VFJB01000001.1"/>
</dbReference>
<evidence type="ECO:0000313" key="2">
    <source>
        <dbReference type="Proteomes" id="UP000322876"/>
    </source>
</evidence>
<dbReference type="EMBL" id="VFJB01000001">
    <property type="protein sequence ID" value="KAA0259375.1"/>
    <property type="molecule type" value="Genomic_DNA"/>
</dbReference>
<reference evidence="1 2" key="1">
    <citation type="submission" date="2019-06" db="EMBL/GenBank/DDBJ databases">
        <title>Genomic insights into carbon and energy metabolism of Deferribacter autotrophicus revealed new metabolic traits in the phylum Deferribacteres.</title>
        <authorList>
            <person name="Slobodkin A.I."/>
            <person name="Slobodkina G.B."/>
            <person name="Allioux M."/>
            <person name="Alain K."/>
            <person name="Jebbar M."/>
            <person name="Shadrin V."/>
            <person name="Kublanov I.V."/>
            <person name="Toshchakov S.V."/>
            <person name="Bonch-Osmolovskaya E.A."/>
        </authorList>
    </citation>
    <scope>NUCLEOTIDE SEQUENCE [LARGE SCALE GENOMIC DNA]</scope>
    <source>
        <strain evidence="1 2">SL50</strain>
    </source>
</reference>
<keyword evidence="2" id="KW-1185">Reference proteome</keyword>
<sequence length="78" mass="9254">MTDGKLLKPKTIDSIRDVVIIEPLQKIVLNHKQYTFMKSKFVFLTKWGTNYTQSSNIVKNIWRPTLKVLGIRFRKFIK</sequence>
<organism evidence="1 2">
    <name type="scientific">Deferribacter autotrophicus</name>
    <dbReference type="NCBI Taxonomy" id="500465"/>
    <lineage>
        <taxon>Bacteria</taxon>
        <taxon>Pseudomonadati</taxon>
        <taxon>Deferribacterota</taxon>
        <taxon>Deferribacteres</taxon>
        <taxon>Deferribacterales</taxon>
        <taxon>Deferribacteraceae</taxon>
        <taxon>Deferribacter</taxon>
    </lineage>
</organism>
<dbReference type="Proteomes" id="UP000322876">
    <property type="component" value="Unassembled WGS sequence"/>
</dbReference>
<accession>A0A5A8F6T3</accession>
<protein>
    <submittedName>
        <fullName evidence="1">Uncharacterized protein</fullName>
    </submittedName>
</protein>